<dbReference type="SUPFAM" id="SSF51905">
    <property type="entry name" value="FAD/NAD(P)-binding domain"/>
    <property type="match status" value="1"/>
</dbReference>
<reference evidence="9" key="4">
    <citation type="submission" date="2025-05" db="UniProtKB">
        <authorList>
            <consortium name="EnsemblFungi"/>
        </authorList>
    </citation>
    <scope>IDENTIFICATION</scope>
    <source>
        <strain evidence="9">isolate 1-1 / race 1 (BBBD)</strain>
    </source>
</reference>
<feature type="active site" description="Proton donor" evidence="5">
    <location>
        <position position="517"/>
    </location>
</feature>
<dbReference type="PROSITE" id="PS00624">
    <property type="entry name" value="GMC_OXRED_2"/>
    <property type="match status" value="1"/>
</dbReference>
<evidence type="ECO:0000313" key="10">
    <source>
        <dbReference type="Proteomes" id="UP000005240"/>
    </source>
</evidence>
<dbReference type="EnsemblFungi" id="PTTG_02759-t43_1">
    <property type="protein sequence ID" value="PTTG_02759-t43_1-p1"/>
    <property type="gene ID" value="PTTG_02759"/>
</dbReference>
<dbReference type="PANTHER" id="PTHR11552:SF147">
    <property type="entry name" value="CHOLINE DEHYDROGENASE, MITOCHONDRIAL"/>
    <property type="match status" value="1"/>
</dbReference>
<dbReference type="OrthoDB" id="269227at2759"/>
<dbReference type="Pfam" id="PF00732">
    <property type="entry name" value="GMC_oxred_N"/>
    <property type="match status" value="1"/>
</dbReference>
<comment type="cofactor">
    <cofactor evidence="1 6">
        <name>FAD</name>
        <dbReference type="ChEBI" id="CHEBI:57692"/>
    </cofactor>
</comment>
<sequence>MLDSFDYIVVGGGLAGLTVASRLSENPKLSVLVLEAGGTGIGNQCISTPGLIRTNLGSEIDWKYFTVPQEGANHRQIAYTRGKVLGGTSALNFLVSAKAEAEDYNAIESLGNPGWGWPEIDRASKKSERLITPPADSGYIFNSTKHGEDGPVTNSFPKYIPAHFRPYFSASASAGHASQNEDSFGGKIRGAYVYPSAVDTKGARVTSATAYYFPHQSRPNLVVRTDCEVNKLILERNDGISGIKVLGVEYNKDGSPSRVTAKKEVIISGGSIGSPAILERSGIGKEEILEPLKIPIALNLEGVGSNLSDHLTVIATYRLKPGHRTVDDLSRDPQYAAEQKLIYEKSGGGVYSHAISVLDFQSLKSIVSEDEMQQGLKLLEDCPSYMHPKQFEAVVNRIKNGVVIEFFLIDGFLEFNLPADKDTPYLTVGIILQHPLSRGSSHITSQDPSAAPAIDPQFLVHPFDSWLMVQGAKHNRKIMGQEAFKDTIVNEQYPGSSVRTDEEWEESIRSRLSTAHHPFGTCSMLPQSESGVVDPQLKVYGTQNLRVVDASILPVQLSAHPAMTVYAIAEKAAEMILKD</sequence>
<evidence type="ECO:0000313" key="9">
    <source>
        <dbReference type="EnsemblFungi" id="PTTG_02759-t43_1-p1"/>
    </source>
</evidence>
<accession>A0A0C4EPQ6</accession>
<dbReference type="EMBL" id="ADAS02000015">
    <property type="protein sequence ID" value="OAV97157.1"/>
    <property type="molecule type" value="Genomic_DNA"/>
</dbReference>
<evidence type="ECO:0000256" key="2">
    <source>
        <dbReference type="ARBA" id="ARBA00010790"/>
    </source>
</evidence>
<protein>
    <submittedName>
        <fullName evidence="9">GMC_OxRdtase_N domain-containing protein</fullName>
    </submittedName>
</protein>
<feature type="binding site" evidence="6">
    <location>
        <position position="88"/>
    </location>
    <ligand>
        <name>FAD</name>
        <dbReference type="ChEBI" id="CHEBI:57692"/>
    </ligand>
</feature>
<dbReference type="OMA" id="ENFEDHT"/>
<feature type="domain" description="Glucose-methanol-choline oxidoreductase N-terminal" evidence="7">
    <location>
        <begin position="270"/>
        <end position="284"/>
    </location>
</feature>
<evidence type="ECO:0000256" key="3">
    <source>
        <dbReference type="ARBA" id="ARBA00022630"/>
    </source>
</evidence>
<evidence type="ECO:0000256" key="1">
    <source>
        <dbReference type="ARBA" id="ARBA00001974"/>
    </source>
</evidence>
<feature type="active site" description="Proton acceptor" evidence="5">
    <location>
        <position position="560"/>
    </location>
</feature>
<keyword evidence="4 6" id="KW-0274">FAD</keyword>
<dbReference type="InterPro" id="IPR036188">
    <property type="entry name" value="FAD/NAD-bd_sf"/>
</dbReference>
<name>A0A0C4EPQ6_PUCT1</name>
<reference evidence="8" key="1">
    <citation type="submission" date="2009-11" db="EMBL/GenBank/DDBJ databases">
        <authorList>
            <consortium name="The Broad Institute Genome Sequencing Platform"/>
            <person name="Ward D."/>
            <person name="Feldgarden M."/>
            <person name="Earl A."/>
            <person name="Young S.K."/>
            <person name="Zeng Q."/>
            <person name="Koehrsen M."/>
            <person name="Alvarado L."/>
            <person name="Berlin A."/>
            <person name="Bochicchio J."/>
            <person name="Borenstein D."/>
            <person name="Chapman S.B."/>
            <person name="Chen Z."/>
            <person name="Engels R."/>
            <person name="Freedman E."/>
            <person name="Gellesch M."/>
            <person name="Goldberg J."/>
            <person name="Griggs A."/>
            <person name="Gujja S."/>
            <person name="Heilman E."/>
            <person name="Heiman D."/>
            <person name="Hepburn T."/>
            <person name="Howarth C."/>
            <person name="Jen D."/>
            <person name="Larson L."/>
            <person name="Lewis B."/>
            <person name="Mehta T."/>
            <person name="Park D."/>
            <person name="Pearson M."/>
            <person name="Roberts A."/>
            <person name="Saif S."/>
            <person name="Shea T."/>
            <person name="Shenoy N."/>
            <person name="Sisk P."/>
            <person name="Stolte C."/>
            <person name="Sykes S."/>
            <person name="Thomson T."/>
            <person name="Walk T."/>
            <person name="White J."/>
            <person name="Yandava C."/>
            <person name="Izard J."/>
            <person name="Baranova O.V."/>
            <person name="Blanton J.M."/>
            <person name="Tanner A.C."/>
            <person name="Dewhirst F.E."/>
            <person name="Haas B."/>
            <person name="Nusbaum C."/>
            <person name="Birren B."/>
        </authorList>
    </citation>
    <scope>NUCLEOTIDE SEQUENCE [LARGE SCALE GENOMIC DNA]</scope>
    <source>
        <strain evidence="8">1-1 BBBD Race 1</strain>
    </source>
</reference>
<evidence type="ECO:0000256" key="4">
    <source>
        <dbReference type="ARBA" id="ARBA00022827"/>
    </source>
</evidence>
<dbReference type="GO" id="GO:0050660">
    <property type="term" value="F:flavin adenine dinucleotide binding"/>
    <property type="evidence" value="ECO:0007669"/>
    <property type="project" value="InterPro"/>
</dbReference>
<dbReference type="Gene3D" id="3.30.560.10">
    <property type="entry name" value="Glucose Oxidase, domain 3"/>
    <property type="match status" value="1"/>
</dbReference>
<evidence type="ECO:0000256" key="6">
    <source>
        <dbReference type="PIRSR" id="PIRSR000137-2"/>
    </source>
</evidence>
<dbReference type="Proteomes" id="UP000005240">
    <property type="component" value="Unassembled WGS sequence"/>
</dbReference>
<reference evidence="9 10" key="3">
    <citation type="journal article" date="2017" name="G3 (Bethesda)">
        <title>Comparative analysis highlights variable genome content of wheat rusts and divergence of the mating loci.</title>
        <authorList>
            <person name="Cuomo C.A."/>
            <person name="Bakkeren G."/>
            <person name="Khalil H.B."/>
            <person name="Panwar V."/>
            <person name="Joly D."/>
            <person name="Linning R."/>
            <person name="Sakthikumar S."/>
            <person name="Song X."/>
            <person name="Adiconis X."/>
            <person name="Fan L."/>
            <person name="Goldberg J.M."/>
            <person name="Levin J.Z."/>
            <person name="Young S."/>
            <person name="Zeng Q."/>
            <person name="Anikster Y."/>
            <person name="Bruce M."/>
            <person name="Wang M."/>
            <person name="Yin C."/>
            <person name="McCallum B."/>
            <person name="Szabo L.J."/>
            <person name="Hulbert S."/>
            <person name="Chen X."/>
            <person name="Fellers J.P."/>
        </authorList>
    </citation>
    <scope>NUCLEOTIDE SEQUENCE</scope>
    <source>
        <strain evidence="10">Isolate 1-1 / race 1 (BBBD)</strain>
        <strain evidence="9">isolate 1-1 / race 1 (BBBD)</strain>
    </source>
</reference>
<dbReference type="VEuPathDB" id="FungiDB:PTTG_02759"/>
<dbReference type="Pfam" id="PF05199">
    <property type="entry name" value="GMC_oxred_C"/>
    <property type="match status" value="1"/>
</dbReference>
<proteinExistence type="inferred from homology"/>
<feature type="binding site" evidence="6">
    <location>
        <position position="229"/>
    </location>
    <ligand>
        <name>FAD</name>
        <dbReference type="ChEBI" id="CHEBI:57692"/>
    </ligand>
</feature>
<dbReference type="InterPro" id="IPR000172">
    <property type="entry name" value="GMC_OxRdtase_N"/>
</dbReference>
<comment type="similarity">
    <text evidence="2">Belongs to the GMC oxidoreductase family.</text>
</comment>
<organism evidence="8">
    <name type="scientific">Puccinia triticina (isolate 1-1 / race 1 (BBBD))</name>
    <name type="common">Brown leaf rust fungus</name>
    <dbReference type="NCBI Taxonomy" id="630390"/>
    <lineage>
        <taxon>Eukaryota</taxon>
        <taxon>Fungi</taxon>
        <taxon>Dikarya</taxon>
        <taxon>Basidiomycota</taxon>
        <taxon>Pucciniomycotina</taxon>
        <taxon>Pucciniomycetes</taxon>
        <taxon>Pucciniales</taxon>
        <taxon>Pucciniaceae</taxon>
        <taxon>Puccinia</taxon>
    </lineage>
</organism>
<dbReference type="AlphaFoldDB" id="A0A0C4EPQ6"/>
<dbReference type="InterPro" id="IPR012132">
    <property type="entry name" value="GMC_OxRdtase"/>
</dbReference>
<feature type="binding site" evidence="6">
    <location>
        <begin position="92"/>
        <end position="95"/>
    </location>
    <ligand>
        <name>FAD</name>
        <dbReference type="ChEBI" id="CHEBI:57692"/>
    </ligand>
</feature>
<keyword evidence="10" id="KW-1185">Reference proteome</keyword>
<dbReference type="InterPro" id="IPR007867">
    <property type="entry name" value="GMC_OxRtase_C"/>
</dbReference>
<evidence type="ECO:0000259" key="7">
    <source>
        <dbReference type="PROSITE" id="PS00624"/>
    </source>
</evidence>
<dbReference type="GO" id="GO:0016614">
    <property type="term" value="F:oxidoreductase activity, acting on CH-OH group of donors"/>
    <property type="evidence" value="ECO:0007669"/>
    <property type="project" value="InterPro"/>
</dbReference>
<evidence type="ECO:0000256" key="5">
    <source>
        <dbReference type="PIRSR" id="PIRSR000137-1"/>
    </source>
</evidence>
<feature type="binding site" evidence="6">
    <location>
        <position position="84"/>
    </location>
    <ligand>
        <name>FAD</name>
        <dbReference type="ChEBI" id="CHEBI:57692"/>
    </ligand>
</feature>
<reference evidence="8" key="2">
    <citation type="submission" date="2016-05" db="EMBL/GenBank/DDBJ databases">
        <title>Comparative analysis highlights variable genome content of wheat rusts and divergence of the mating loci.</title>
        <authorList>
            <person name="Cuomo C.A."/>
            <person name="Bakkeren G."/>
            <person name="Szabo L."/>
            <person name="Khalil H."/>
            <person name="Joly D."/>
            <person name="Goldberg J."/>
            <person name="Young S."/>
            <person name="Zeng Q."/>
            <person name="Fellers J."/>
        </authorList>
    </citation>
    <scope>NUCLEOTIDE SEQUENCE [LARGE SCALE GENOMIC DNA]</scope>
    <source>
        <strain evidence="8">1-1 BBBD Race 1</strain>
    </source>
</reference>
<dbReference type="Gene3D" id="3.50.50.60">
    <property type="entry name" value="FAD/NAD(P)-binding domain"/>
    <property type="match status" value="1"/>
</dbReference>
<gene>
    <name evidence="8" type="ORF">PTTG_02759</name>
</gene>
<dbReference type="STRING" id="630390.A0A0C4EPQ6"/>
<dbReference type="PIRSF" id="PIRSF000137">
    <property type="entry name" value="Alcohol_oxidase"/>
    <property type="match status" value="1"/>
</dbReference>
<dbReference type="SUPFAM" id="SSF54373">
    <property type="entry name" value="FAD-linked reductases, C-terminal domain"/>
    <property type="match status" value="1"/>
</dbReference>
<dbReference type="PANTHER" id="PTHR11552">
    <property type="entry name" value="GLUCOSE-METHANOL-CHOLINE GMC OXIDOREDUCTASE"/>
    <property type="match status" value="1"/>
</dbReference>
<evidence type="ECO:0000313" key="8">
    <source>
        <dbReference type="EMBL" id="OAV97157.1"/>
    </source>
</evidence>
<keyword evidence="3" id="KW-0285">Flavoprotein</keyword>